<evidence type="ECO:0000313" key="3">
    <source>
        <dbReference type="Proteomes" id="UP000251835"/>
    </source>
</evidence>
<protein>
    <recommendedName>
        <fullName evidence="4">Cell division protein FtsL</fullName>
    </recommendedName>
</protein>
<gene>
    <name evidence="2" type="ORF">C7377_1265</name>
</gene>
<feature type="transmembrane region" description="Helical" evidence="1">
    <location>
        <begin position="40"/>
        <end position="60"/>
    </location>
</feature>
<dbReference type="InterPro" id="IPR045755">
    <property type="entry name" value="FtsL-like"/>
</dbReference>
<keyword evidence="1" id="KW-0812">Transmembrane</keyword>
<sequence>MQKEYSMKQKEFITAKQEQREAEKFSWNDLMSGDFLTSSLVVKQLPFIFFIVCLMMLYIANQHKYKKTHKEFGAVKKEVAVLRFKSMELRAELMKYSRQSQVLERIESKNLGLELSSEPPLVLEENNE</sequence>
<reference evidence="2 3" key="1">
    <citation type="submission" date="2018-05" db="EMBL/GenBank/DDBJ databases">
        <title>Genomic Encyclopedia of Type Strains, Phase IV (KMG-IV): sequencing the most valuable type-strain genomes for metagenomic binning, comparative biology and taxonomic classification.</title>
        <authorList>
            <person name="Goeker M."/>
        </authorList>
    </citation>
    <scope>NUCLEOTIDE SEQUENCE [LARGE SCALE GENOMIC DNA]</scope>
    <source>
        <strain evidence="2 3">DSM 28579</strain>
    </source>
</reference>
<evidence type="ECO:0000313" key="2">
    <source>
        <dbReference type="EMBL" id="PVX50937.1"/>
    </source>
</evidence>
<keyword evidence="1" id="KW-1133">Transmembrane helix</keyword>
<organism evidence="2 3">
    <name type="scientific">Balneicella halophila</name>
    <dbReference type="NCBI Taxonomy" id="1537566"/>
    <lineage>
        <taxon>Bacteria</taxon>
        <taxon>Pseudomonadati</taxon>
        <taxon>Bacteroidota</taxon>
        <taxon>Bacteroidia</taxon>
        <taxon>Bacteroidales</taxon>
        <taxon>Balneicellaceae</taxon>
        <taxon>Balneicella</taxon>
    </lineage>
</organism>
<keyword evidence="3" id="KW-1185">Reference proteome</keyword>
<dbReference type="AlphaFoldDB" id="A0A7L4UPX1"/>
<dbReference type="EMBL" id="QENZ01000004">
    <property type="protein sequence ID" value="PVX50937.1"/>
    <property type="molecule type" value="Genomic_DNA"/>
</dbReference>
<keyword evidence="1" id="KW-0472">Membrane</keyword>
<name>A0A7L4UPX1_BALHA</name>
<accession>A0A7L4UPX1</accession>
<evidence type="ECO:0008006" key="4">
    <source>
        <dbReference type="Google" id="ProtNLM"/>
    </source>
</evidence>
<dbReference type="Pfam" id="PF19579">
    <property type="entry name" value="FtsL_2"/>
    <property type="match status" value="1"/>
</dbReference>
<proteinExistence type="predicted"/>
<evidence type="ECO:0000256" key="1">
    <source>
        <dbReference type="SAM" id="Phobius"/>
    </source>
</evidence>
<dbReference type="Proteomes" id="UP000251835">
    <property type="component" value="Unassembled WGS sequence"/>
</dbReference>
<comment type="caution">
    <text evidence="2">The sequence shown here is derived from an EMBL/GenBank/DDBJ whole genome shotgun (WGS) entry which is preliminary data.</text>
</comment>